<dbReference type="Proteomes" id="UP000319825">
    <property type="component" value="Unassembled WGS sequence"/>
</dbReference>
<dbReference type="InterPro" id="IPR029063">
    <property type="entry name" value="SAM-dependent_MTases_sf"/>
</dbReference>
<organism evidence="1 2">
    <name type="scientific">Micromonospora olivasterospora</name>
    <dbReference type="NCBI Taxonomy" id="1880"/>
    <lineage>
        <taxon>Bacteria</taxon>
        <taxon>Bacillati</taxon>
        <taxon>Actinomycetota</taxon>
        <taxon>Actinomycetes</taxon>
        <taxon>Micromonosporales</taxon>
        <taxon>Micromonosporaceae</taxon>
        <taxon>Micromonospora</taxon>
    </lineage>
</organism>
<reference evidence="1 2" key="1">
    <citation type="submission" date="2019-07" db="EMBL/GenBank/DDBJ databases">
        <title>R&amp;d 2014.</title>
        <authorList>
            <person name="Klenk H.-P."/>
        </authorList>
    </citation>
    <scope>NUCLEOTIDE SEQUENCE [LARGE SCALE GENOMIC DNA]</scope>
    <source>
        <strain evidence="1 2">DSM 43868</strain>
    </source>
</reference>
<sequence length="62" mass="6348">MLDPGSGTGAWARTLTTWHPGLAVIAVEPAAPMRARSVHRPVLAGGAERVPLPDGDLVLAAP</sequence>
<dbReference type="SUPFAM" id="SSF53335">
    <property type="entry name" value="S-adenosyl-L-methionine-dependent methyltransferases"/>
    <property type="match status" value="1"/>
</dbReference>
<evidence type="ECO:0008006" key="3">
    <source>
        <dbReference type="Google" id="ProtNLM"/>
    </source>
</evidence>
<evidence type="ECO:0000313" key="2">
    <source>
        <dbReference type="Proteomes" id="UP000319825"/>
    </source>
</evidence>
<comment type="caution">
    <text evidence="1">The sequence shown here is derived from an EMBL/GenBank/DDBJ whole genome shotgun (WGS) entry which is preliminary data.</text>
</comment>
<dbReference type="Gene3D" id="3.40.50.150">
    <property type="entry name" value="Vaccinia Virus protein VP39"/>
    <property type="match status" value="1"/>
</dbReference>
<protein>
    <recommendedName>
        <fullName evidence="3">Methyltransferase family protein</fullName>
    </recommendedName>
</protein>
<dbReference type="OrthoDB" id="3869604at2"/>
<name>A0A562IGS1_MICOL</name>
<dbReference type="RefSeq" id="WP_145776551.1">
    <property type="nucleotide sequence ID" value="NZ_BAAATQ010000385.1"/>
</dbReference>
<gene>
    <name evidence="1" type="ORF">JD77_05228</name>
</gene>
<proteinExistence type="predicted"/>
<evidence type="ECO:0000313" key="1">
    <source>
        <dbReference type="EMBL" id="TWH70207.1"/>
    </source>
</evidence>
<dbReference type="EMBL" id="VLKE01000001">
    <property type="protein sequence ID" value="TWH70207.1"/>
    <property type="molecule type" value="Genomic_DNA"/>
</dbReference>
<keyword evidence="2" id="KW-1185">Reference proteome</keyword>
<dbReference type="AlphaFoldDB" id="A0A562IGS1"/>
<accession>A0A562IGS1</accession>